<keyword evidence="1" id="KW-1277">Toxin-antitoxin system</keyword>
<dbReference type="Gene3D" id="3.30.2310.20">
    <property type="entry name" value="RelE-like"/>
    <property type="match status" value="1"/>
</dbReference>
<reference evidence="2" key="2">
    <citation type="journal article" date="2022" name="Sci. Rep.">
        <title>In silico prediction of the enzymes involved in the degradation of the herbicide molinate by Gulosibacter molinativorax ON4T.</title>
        <authorList>
            <person name="Lopes A.R."/>
            <person name="Bunin E."/>
            <person name="Viana A.T."/>
            <person name="Froufe H."/>
            <person name="Munoz-Merida A."/>
            <person name="Pinho D."/>
            <person name="Figueiredo J."/>
            <person name="Barroso C."/>
            <person name="Vaz-Moreira I."/>
            <person name="Bellanger X."/>
            <person name="Egas C."/>
            <person name="Nunes O.C."/>
        </authorList>
    </citation>
    <scope>NUCLEOTIDE SEQUENCE</scope>
    <source>
        <strain evidence="2">ON4</strain>
    </source>
</reference>
<dbReference type="RefSeq" id="WP_026937473.1">
    <property type="nucleotide sequence ID" value="NZ_CP028426.1"/>
</dbReference>
<dbReference type="Proteomes" id="UP001170379">
    <property type="component" value="Unassembled WGS sequence"/>
</dbReference>
<dbReference type="Pfam" id="PF05016">
    <property type="entry name" value="ParE_toxin"/>
    <property type="match status" value="1"/>
</dbReference>
<evidence type="ECO:0000313" key="2">
    <source>
        <dbReference type="EMBL" id="MDJ1372278.1"/>
    </source>
</evidence>
<accession>A0ABT7CAP9</accession>
<protein>
    <submittedName>
        <fullName evidence="2">Type II toxin-antitoxin system RelE/ParE family toxin</fullName>
    </submittedName>
</protein>
<evidence type="ECO:0000256" key="1">
    <source>
        <dbReference type="ARBA" id="ARBA00022649"/>
    </source>
</evidence>
<keyword evidence="3" id="KW-1185">Reference proteome</keyword>
<sequence>MNFVRSSHPEATADLIDAAKWYEAEQTGLGVEFLQEAEEAVQSILEWPQIAPVLAEWDEEPVVRAKSLSVFPYRVLYYLTENELRVVAYAHDRREPNFWAGRL</sequence>
<organism evidence="2 3">
    <name type="scientific">Gulosibacter molinativorax</name>
    <dbReference type="NCBI Taxonomy" id="256821"/>
    <lineage>
        <taxon>Bacteria</taxon>
        <taxon>Bacillati</taxon>
        <taxon>Actinomycetota</taxon>
        <taxon>Actinomycetes</taxon>
        <taxon>Micrococcales</taxon>
        <taxon>Microbacteriaceae</taxon>
        <taxon>Gulosibacter</taxon>
    </lineage>
</organism>
<evidence type="ECO:0000313" key="3">
    <source>
        <dbReference type="Proteomes" id="UP001170379"/>
    </source>
</evidence>
<gene>
    <name evidence="2" type="ORF">C7K25_13010</name>
</gene>
<dbReference type="EMBL" id="PXVD01000022">
    <property type="protein sequence ID" value="MDJ1372278.1"/>
    <property type="molecule type" value="Genomic_DNA"/>
</dbReference>
<name>A0ABT7CAP9_9MICO</name>
<dbReference type="InterPro" id="IPR035093">
    <property type="entry name" value="RelE/ParE_toxin_dom_sf"/>
</dbReference>
<proteinExistence type="predicted"/>
<reference evidence="2" key="1">
    <citation type="submission" date="2018-03" db="EMBL/GenBank/DDBJ databases">
        <authorList>
            <person name="Nunes O.C."/>
            <person name="Lopes A.R."/>
            <person name="Froufe H."/>
            <person name="Munoz-Merida A."/>
            <person name="Barroso C."/>
            <person name="Egas C."/>
        </authorList>
    </citation>
    <scope>NUCLEOTIDE SEQUENCE</scope>
    <source>
        <strain evidence="2">ON4</strain>
    </source>
</reference>
<dbReference type="InterPro" id="IPR007712">
    <property type="entry name" value="RelE/ParE_toxin"/>
</dbReference>
<comment type="caution">
    <text evidence="2">The sequence shown here is derived from an EMBL/GenBank/DDBJ whole genome shotgun (WGS) entry which is preliminary data.</text>
</comment>